<dbReference type="EMBL" id="HACG01027015">
    <property type="protein sequence ID" value="CEK73880.1"/>
    <property type="molecule type" value="Transcribed_RNA"/>
</dbReference>
<evidence type="ECO:0000313" key="1">
    <source>
        <dbReference type="EMBL" id="CEK73880.1"/>
    </source>
</evidence>
<proteinExistence type="predicted"/>
<name>A0A0B7A1Q9_9EUPU</name>
<gene>
    <name evidence="1" type="primary">ORF88719</name>
</gene>
<dbReference type="AlphaFoldDB" id="A0A0B7A1Q9"/>
<feature type="non-terminal residue" evidence="1">
    <location>
        <position position="109"/>
    </location>
</feature>
<sequence>MNEVCHVPESHIAWREARTRGVETVAGVTRLDCIKKAIQRLTEQLKQEDPSKQVLLIAFGSSVFVKGGGSTENLPSFNSVDSTLFDNLIDKGLKLSNDYPLKTIKNPMM</sequence>
<accession>A0A0B7A1Q9</accession>
<organism evidence="1">
    <name type="scientific">Arion vulgaris</name>
    <dbReference type="NCBI Taxonomy" id="1028688"/>
    <lineage>
        <taxon>Eukaryota</taxon>
        <taxon>Metazoa</taxon>
        <taxon>Spiralia</taxon>
        <taxon>Lophotrochozoa</taxon>
        <taxon>Mollusca</taxon>
        <taxon>Gastropoda</taxon>
        <taxon>Heterobranchia</taxon>
        <taxon>Euthyneura</taxon>
        <taxon>Panpulmonata</taxon>
        <taxon>Eupulmonata</taxon>
        <taxon>Stylommatophora</taxon>
        <taxon>Helicina</taxon>
        <taxon>Arionoidea</taxon>
        <taxon>Arionidae</taxon>
        <taxon>Arion</taxon>
    </lineage>
</organism>
<protein>
    <submittedName>
        <fullName evidence="1">Uncharacterized protein</fullName>
    </submittedName>
</protein>
<reference evidence="1" key="1">
    <citation type="submission" date="2014-12" db="EMBL/GenBank/DDBJ databases">
        <title>Insight into the proteome of Arion vulgaris.</title>
        <authorList>
            <person name="Aradska J."/>
            <person name="Bulat T."/>
            <person name="Smidak R."/>
            <person name="Sarate P."/>
            <person name="Gangsoo J."/>
            <person name="Sialana F."/>
            <person name="Bilban M."/>
            <person name="Lubec G."/>
        </authorList>
    </citation>
    <scope>NUCLEOTIDE SEQUENCE</scope>
    <source>
        <tissue evidence="1">Skin</tissue>
    </source>
</reference>